<keyword evidence="2" id="KW-0812">Transmembrane</keyword>
<comment type="caution">
    <text evidence="3">The sequence shown here is derived from an EMBL/GenBank/DDBJ whole genome shotgun (WGS) entry which is preliminary data.</text>
</comment>
<evidence type="ECO:0008006" key="5">
    <source>
        <dbReference type="Google" id="ProtNLM"/>
    </source>
</evidence>
<sequence length="457" mass="47628">MKRLSTPIIFFFLALLAPISLAFDANAGPIDLNFGTLGIVSEGNVASGTTISGDVLVTSNPTGTFQTTDGGIKFKSGTYFDNSLPVVTITNPTSAAAKLAQFAMTYSAVAPGNPVKKFWIQVDSTGWVDNGLNTSYSITGLSIGAHTVYLVASDAYDVNSTTASTSFNVVSSLSTGTAVGDTTTTTTTTPTTEVATGAPTGSPPTTADTAKPTLTIKDIENPANVVEKKVFETVEATVAGGIAIAREAEQITVKTATGGTTPVYSFTAKAKNSSDQTYKDVKVREIIPKAVASDVSQITFKDYPQKIIKADPEVEWLVEELKPGQEAKFQYYVTSLADKSIAANFDTFVKNQSVPTVNAQVKETAAMCLGVDCDDSNICTEDSCIEGQCYHAPREDGLNCGEGMSCKAGQCVPSAPPAKTASGGIGTWEIVIAIIIVIVIAVGVASLGGAAVLSRKR</sequence>
<feature type="transmembrane region" description="Helical" evidence="2">
    <location>
        <begin position="430"/>
        <end position="453"/>
    </location>
</feature>
<proteinExistence type="predicted"/>
<reference evidence="3" key="1">
    <citation type="submission" date="2020-07" db="EMBL/GenBank/DDBJ databases">
        <title>Huge and variable diversity of episymbiotic CPR bacteria and DPANN archaea in groundwater ecosystems.</title>
        <authorList>
            <person name="He C.Y."/>
            <person name="Keren R."/>
            <person name="Whittaker M."/>
            <person name="Farag I.F."/>
            <person name="Doudna J."/>
            <person name="Cate J.H.D."/>
            <person name="Banfield J.F."/>
        </authorList>
    </citation>
    <scope>NUCLEOTIDE SEQUENCE</scope>
    <source>
        <strain evidence="3">NC_groundwater_1296_Ag_S-0.2um_52_80</strain>
    </source>
</reference>
<feature type="region of interest" description="Disordered" evidence="1">
    <location>
        <begin position="178"/>
        <end position="210"/>
    </location>
</feature>
<name>A0A8T3YPC1_9ARCH</name>
<keyword evidence="2" id="KW-0472">Membrane</keyword>
<dbReference type="EMBL" id="JACQPB010000010">
    <property type="protein sequence ID" value="MBI4210039.1"/>
    <property type="molecule type" value="Genomic_DNA"/>
</dbReference>
<accession>A0A8T3YPC1</accession>
<gene>
    <name evidence="3" type="ORF">HY544_00840</name>
</gene>
<evidence type="ECO:0000256" key="2">
    <source>
        <dbReference type="SAM" id="Phobius"/>
    </source>
</evidence>
<protein>
    <recommendedName>
        <fullName evidence="5">DUF11 domain-containing protein</fullName>
    </recommendedName>
</protein>
<evidence type="ECO:0000313" key="4">
    <source>
        <dbReference type="Proteomes" id="UP000732298"/>
    </source>
</evidence>
<keyword evidence="2" id="KW-1133">Transmembrane helix</keyword>
<dbReference type="Proteomes" id="UP000732298">
    <property type="component" value="Unassembled WGS sequence"/>
</dbReference>
<evidence type="ECO:0000256" key="1">
    <source>
        <dbReference type="SAM" id="MobiDB-lite"/>
    </source>
</evidence>
<organism evidence="3 4">
    <name type="scientific">Candidatus Iainarchaeum sp</name>
    <dbReference type="NCBI Taxonomy" id="3101447"/>
    <lineage>
        <taxon>Archaea</taxon>
        <taxon>Candidatus Iainarchaeota</taxon>
        <taxon>Candidatus Iainarchaeia</taxon>
        <taxon>Candidatus Iainarchaeales</taxon>
        <taxon>Candidatus Iainarchaeaceae</taxon>
        <taxon>Candidatus Iainarchaeum</taxon>
    </lineage>
</organism>
<evidence type="ECO:0000313" key="3">
    <source>
        <dbReference type="EMBL" id="MBI4210039.1"/>
    </source>
</evidence>
<dbReference type="AlphaFoldDB" id="A0A8T3YPC1"/>